<keyword evidence="6" id="KW-1185">Reference proteome</keyword>
<protein>
    <submittedName>
        <fullName evidence="5">AraC family transcriptional regulator</fullName>
    </submittedName>
</protein>
<comment type="caution">
    <text evidence="5">The sequence shown here is derived from an EMBL/GenBank/DDBJ whole genome shotgun (WGS) entry which is preliminary data.</text>
</comment>
<dbReference type="InterPro" id="IPR009057">
    <property type="entry name" value="Homeodomain-like_sf"/>
</dbReference>
<proteinExistence type="predicted"/>
<keyword evidence="2" id="KW-0238">DNA-binding</keyword>
<dbReference type="EMBL" id="JAOQIO010000084">
    <property type="protein sequence ID" value="MCU6794534.1"/>
    <property type="molecule type" value="Genomic_DNA"/>
</dbReference>
<dbReference type="RefSeq" id="WP_262685673.1">
    <property type="nucleotide sequence ID" value="NZ_JAOQIO010000084.1"/>
</dbReference>
<dbReference type="InterPro" id="IPR020449">
    <property type="entry name" value="Tscrpt_reg_AraC-type_HTH"/>
</dbReference>
<dbReference type="Gene3D" id="1.10.10.60">
    <property type="entry name" value="Homeodomain-like"/>
    <property type="match status" value="2"/>
</dbReference>
<dbReference type="InterPro" id="IPR053142">
    <property type="entry name" value="PchR_regulatory_protein"/>
</dbReference>
<dbReference type="PANTHER" id="PTHR47893:SF1">
    <property type="entry name" value="REGULATORY PROTEIN PCHR"/>
    <property type="match status" value="1"/>
</dbReference>
<dbReference type="Pfam" id="PF12833">
    <property type="entry name" value="HTH_18"/>
    <property type="match status" value="1"/>
</dbReference>
<dbReference type="PRINTS" id="PR00032">
    <property type="entry name" value="HTHARAC"/>
</dbReference>
<evidence type="ECO:0000259" key="4">
    <source>
        <dbReference type="PROSITE" id="PS01124"/>
    </source>
</evidence>
<dbReference type="InterPro" id="IPR018060">
    <property type="entry name" value="HTH_AraC"/>
</dbReference>
<reference evidence="5 6" key="1">
    <citation type="submission" date="2022-09" db="EMBL/GenBank/DDBJ databases">
        <authorList>
            <person name="Han X.L."/>
            <person name="Wang Q."/>
            <person name="Lu T."/>
        </authorList>
    </citation>
    <scope>NUCLEOTIDE SEQUENCE [LARGE SCALE GENOMIC DNA]</scope>
    <source>
        <strain evidence="5 6">WQ 127069</strain>
    </source>
</reference>
<feature type="domain" description="HTH araC/xylS-type" evidence="4">
    <location>
        <begin position="229"/>
        <end position="327"/>
    </location>
</feature>
<keyword evidence="1" id="KW-0805">Transcription regulation</keyword>
<evidence type="ECO:0000256" key="1">
    <source>
        <dbReference type="ARBA" id="ARBA00023015"/>
    </source>
</evidence>
<evidence type="ECO:0000313" key="6">
    <source>
        <dbReference type="Proteomes" id="UP001652445"/>
    </source>
</evidence>
<dbReference type="PROSITE" id="PS01124">
    <property type="entry name" value="HTH_ARAC_FAMILY_2"/>
    <property type="match status" value="1"/>
</dbReference>
<evidence type="ECO:0000313" key="5">
    <source>
        <dbReference type="EMBL" id="MCU6794534.1"/>
    </source>
</evidence>
<dbReference type="PANTHER" id="PTHR47893">
    <property type="entry name" value="REGULATORY PROTEIN PCHR"/>
    <property type="match status" value="1"/>
</dbReference>
<dbReference type="SUPFAM" id="SSF46689">
    <property type="entry name" value="Homeodomain-like"/>
    <property type="match status" value="1"/>
</dbReference>
<organism evidence="5 6">
    <name type="scientific">Paenibacillus baimaensis</name>
    <dbReference type="NCBI Taxonomy" id="2982185"/>
    <lineage>
        <taxon>Bacteria</taxon>
        <taxon>Bacillati</taxon>
        <taxon>Bacillota</taxon>
        <taxon>Bacilli</taxon>
        <taxon>Bacillales</taxon>
        <taxon>Paenibacillaceae</taxon>
        <taxon>Paenibacillus</taxon>
    </lineage>
</organism>
<dbReference type="SMART" id="SM00342">
    <property type="entry name" value="HTH_ARAC"/>
    <property type="match status" value="1"/>
</dbReference>
<dbReference type="Proteomes" id="UP001652445">
    <property type="component" value="Unassembled WGS sequence"/>
</dbReference>
<gene>
    <name evidence="5" type="ORF">OB236_20705</name>
</gene>
<accession>A0ABT2UIR7</accession>
<evidence type="ECO:0000256" key="3">
    <source>
        <dbReference type="ARBA" id="ARBA00023163"/>
    </source>
</evidence>
<sequence>MTKAGYRNRSDFHQNFNLFFDGFELQRNNVNHTEQMTLHSQMGEGVIRRFVPRTDIEVVISDYTLYRNHALKLFTETAMVELNYCLQGAREVSVAGIRHEFVPGNCTLQFMNHADVHFEFDGNQPFLMLGIGIPVSTFHHFMEEAGGERSVDFSQLLGNRPYRIFQETTHPAASVVVKRMMQAATGQHTRNFEMECSVLELLSLAFRSFLVDCNPEFPKLSKSDMHKIQSARDIILDRMVDPPTLLELSRMIGLNDFKLKSGFKEMYGTTVFGYLREQRLEKAFLLLEQGKMNVSETSFAVGYSNSSYFSEVFREKYGVNPGVFVRSSSALRESY</sequence>
<name>A0ABT2UIR7_9BACL</name>
<evidence type="ECO:0000256" key="2">
    <source>
        <dbReference type="ARBA" id="ARBA00023125"/>
    </source>
</evidence>
<keyword evidence="3" id="KW-0804">Transcription</keyword>